<sequence length="369" mass="40777">MLVSVLFVALLAGCQYADTLQTVLPEPESAYGGDRAAALPARPKVKGIYVSGWAAGTAKLDRLIELVEQTELNAMVIDMKTDRGQLTYDSALPMADDSGADSARMIPDISGLVAQLKEKQIYTIGRVVVFKDPYMAAVRPDWALQTKDGGVWQDSKGTSWVDPYHPEVWTYALDIAKEAASMGFDEVQFDYVRFPDNGLKVDREVVYRNPNGWAKSEAIERFLHLATEELHKRGVYVSADVFGLTASVSDDMGIGQVWNGIAPAIDVISPMIYPSHYGEGVFGIPHPDLEPYLIVQHALADGLRKNGQLASTSPQVATIRPWLQDFTATWVKPHKTYDNTDVQAQIQAAEELGIEEYLLWNSASSYTFR</sequence>
<dbReference type="EMBL" id="RBAH01000018">
    <property type="protein sequence ID" value="RKN78930.1"/>
    <property type="molecule type" value="Genomic_DNA"/>
</dbReference>
<dbReference type="Pfam" id="PF13200">
    <property type="entry name" value="DUF4015"/>
    <property type="match status" value="1"/>
</dbReference>
<feature type="domain" description="DUF4015" evidence="2">
    <location>
        <begin position="47"/>
        <end position="366"/>
    </location>
</feature>
<gene>
    <name evidence="3" type="ORF">D7M11_22225</name>
</gene>
<proteinExistence type="predicted"/>
<name>A0A3B0C0S3_9BACL</name>
<dbReference type="AlphaFoldDB" id="A0A3B0C0S3"/>
<protein>
    <submittedName>
        <fullName evidence="3">GTP-binding protein</fullName>
    </submittedName>
</protein>
<evidence type="ECO:0000313" key="4">
    <source>
        <dbReference type="Proteomes" id="UP000282311"/>
    </source>
</evidence>
<dbReference type="InterPro" id="IPR025275">
    <property type="entry name" value="DUF4015"/>
</dbReference>
<reference evidence="3 4" key="1">
    <citation type="journal article" date="2007" name="Int. J. Syst. Evol. Microbiol.">
        <title>Paenibacillus ginsengarvi sp. nov., isolated from soil from ginseng cultivation.</title>
        <authorList>
            <person name="Yoon M.H."/>
            <person name="Ten L.N."/>
            <person name="Im W.T."/>
        </authorList>
    </citation>
    <scope>NUCLEOTIDE SEQUENCE [LARGE SCALE GENOMIC DNA]</scope>
    <source>
        <strain evidence="3 4">KCTC 13059</strain>
    </source>
</reference>
<dbReference type="Gene3D" id="3.20.20.80">
    <property type="entry name" value="Glycosidases"/>
    <property type="match status" value="1"/>
</dbReference>
<dbReference type="SUPFAM" id="SSF51445">
    <property type="entry name" value="(Trans)glycosidases"/>
    <property type="match status" value="1"/>
</dbReference>
<evidence type="ECO:0000256" key="1">
    <source>
        <dbReference type="SAM" id="SignalP"/>
    </source>
</evidence>
<dbReference type="OrthoDB" id="9774125at2"/>
<comment type="caution">
    <text evidence="3">The sequence shown here is derived from an EMBL/GenBank/DDBJ whole genome shotgun (WGS) entry which is preliminary data.</text>
</comment>
<evidence type="ECO:0000259" key="2">
    <source>
        <dbReference type="Pfam" id="PF13200"/>
    </source>
</evidence>
<evidence type="ECO:0000313" key="3">
    <source>
        <dbReference type="EMBL" id="RKN78930.1"/>
    </source>
</evidence>
<keyword evidence="4" id="KW-1185">Reference proteome</keyword>
<organism evidence="3 4">
    <name type="scientific">Paenibacillus ginsengarvi</name>
    <dbReference type="NCBI Taxonomy" id="400777"/>
    <lineage>
        <taxon>Bacteria</taxon>
        <taxon>Bacillati</taxon>
        <taxon>Bacillota</taxon>
        <taxon>Bacilli</taxon>
        <taxon>Bacillales</taxon>
        <taxon>Paenibacillaceae</taxon>
        <taxon>Paenibacillus</taxon>
    </lineage>
</organism>
<keyword evidence="1" id="KW-0732">Signal</keyword>
<feature type="signal peptide" evidence="1">
    <location>
        <begin position="1"/>
        <end position="17"/>
    </location>
</feature>
<dbReference type="Proteomes" id="UP000282311">
    <property type="component" value="Unassembled WGS sequence"/>
</dbReference>
<feature type="chain" id="PRO_5038575972" evidence="1">
    <location>
        <begin position="18"/>
        <end position="369"/>
    </location>
</feature>
<accession>A0A3B0C0S3</accession>
<dbReference type="InterPro" id="IPR017853">
    <property type="entry name" value="GH"/>
</dbReference>